<feature type="compositionally biased region" description="Polar residues" evidence="1">
    <location>
        <begin position="1"/>
        <end position="20"/>
    </location>
</feature>
<proteinExistence type="predicted"/>
<feature type="region of interest" description="Disordered" evidence="1">
    <location>
        <begin position="1"/>
        <end position="116"/>
    </location>
</feature>
<dbReference type="EMBL" id="JAACJM010000019">
    <property type="protein sequence ID" value="KAF5367390.1"/>
    <property type="molecule type" value="Genomic_DNA"/>
</dbReference>
<feature type="compositionally biased region" description="Polar residues" evidence="1">
    <location>
        <begin position="66"/>
        <end position="84"/>
    </location>
</feature>
<feature type="compositionally biased region" description="Polar residues" evidence="1">
    <location>
        <begin position="101"/>
        <end position="116"/>
    </location>
</feature>
<feature type="compositionally biased region" description="Polar residues" evidence="1">
    <location>
        <begin position="153"/>
        <end position="177"/>
    </location>
</feature>
<reference evidence="2 3" key="1">
    <citation type="journal article" date="2020" name="ISME J.">
        <title>Uncovering the hidden diversity of litter-decomposition mechanisms in mushroom-forming fungi.</title>
        <authorList>
            <person name="Floudas D."/>
            <person name="Bentzer J."/>
            <person name="Ahren D."/>
            <person name="Johansson T."/>
            <person name="Persson P."/>
            <person name="Tunlid A."/>
        </authorList>
    </citation>
    <scope>NUCLEOTIDE SEQUENCE [LARGE SCALE GENOMIC DNA]</scope>
    <source>
        <strain evidence="2 3">CBS 291.85</strain>
    </source>
</reference>
<feature type="region of interest" description="Disordered" evidence="1">
    <location>
        <begin position="153"/>
        <end position="312"/>
    </location>
</feature>
<feature type="compositionally biased region" description="Basic and acidic residues" evidence="1">
    <location>
        <begin position="438"/>
        <end position="448"/>
    </location>
</feature>
<accession>A0A8H5GMC4</accession>
<feature type="region of interest" description="Disordered" evidence="1">
    <location>
        <begin position="412"/>
        <end position="527"/>
    </location>
</feature>
<comment type="caution">
    <text evidence="2">The sequence shown here is derived from an EMBL/GenBank/DDBJ whole genome shotgun (WGS) entry which is preliminary data.</text>
</comment>
<evidence type="ECO:0000313" key="3">
    <source>
        <dbReference type="Proteomes" id="UP000559256"/>
    </source>
</evidence>
<feature type="compositionally biased region" description="Polar residues" evidence="1">
    <location>
        <begin position="509"/>
        <end position="526"/>
    </location>
</feature>
<evidence type="ECO:0000256" key="1">
    <source>
        <dbReference type="SAM" id="MobiDB-lite"/>
    </source>
</evidence>
<organism evidence="2 3">
    <name type="scientific">Tetrapyrgos nigripes</name>
    <dbReference type="NCBI Taxonomy" id="182062"/>
    <lineage>
        <taxon>Eukaryota</taxon>
        <taxon>Fungi</taxon>
        <taxon>Dikarya</taxon>
        <taxon>Basidiomycota</taxon>
        <taxon>Agaricomycotina</taxon>
        <taxon>Agaricomycetes</taxon>
        <taxon>Agaricomycetidae</taxon>
        <taxon>Agaricales</taxon>
        <taxon>Marasmiineae</taxon>
        <taxon>Marasmiaceae</taxon>
        <taxon>Tetrapyrgos</taxon>
    </lineage>
</organism>
<evidence type="ECO:0000313" key="2">
    <source>
        <dbReference type="EMBL" id="KAF5367390.1"/>
    </source>
</evidence>
<gene>
    <name evidence="2" type="ORF">D9758_003757</name>
</gene>
<dbReference type="Proteomes" id="UP000559256">
    <property type="component" value="Unassembled WGS sequence"/>
</dbReference>
<dbReference type="AlphaFoldDB" id="A0A8H5GMC4"/>
<protein>
    <submittedName>
        <fullName evidence="2">Uncharacterized protein</fullName>
    </submittedName>
</protein>
<feature type="compositionally biased region" description="Polar residues" evidence="1">
    <location>
        <begin position="479"/>
        <end position="488"/>
    </location>
</feature>
<feature type="compositionally biased region" description="Basic and acidic residues" evidence="1">
    <location>
        <begin position="285"/>
        <end position="300"/>
    </location>
</feature>
<feature type="compositionally biased region" description="Low complexity" evidence="1">
    <location>
        <begin position="248"/>
        <end position="261"/>
    </location>
</feature>
<sequence length="679" mass="73811">MSARTTLPGANQQSSSPSTQVDEDDGYDQLFSSKSEIRGPIGRLDPTPSRTRPGQSVMRPAARKPISSSTMPRALLSSQTYKAHNNQKKKTKQHATLIEKPQTSSRKLKTPSPSQIRSATVLVRDHDAAVLSSGDEFPEPTVSAILKKSAFNPQNKDCNKISSTRNAAQSSRPTDVSTKVARRRSSLKPIFSQGDAIEIESSDEEVKITTRTRPPPTKRDHKQLSKTKTSPSDFGVISLSDDSDPQPSRLTGSSTKTSSSTQKRHIGPSTPLRKPALHTSVFNDHSSHKTLNDTSRDVYRNTKAAPSRSPAISRISQSGLTLVSRRRESVNDSVSLGIGKRKRVDDSYRDNLTAPQRIQKRFRDELAMSCDSSAPEPLFLPSPPLAPVRQSAESFPAFTLDQLHTPTAVAVTPARGSTARLGDDSPVNDSRSQIPRIDFTKYKPDLTPHKKAVSGNAAGEAKVKDRRTAVGKGPPEASGSPSTVSVCETQKADKHYPTPPTSEPLDTTAPVSRTSLASSESQTQSVPERYNIHPLVFPSMTTEIFRRIRRLKESNLSFTSGSLSLHKSVSPDHEEPHRNLAPGEDLAGFMAENPDTIAHGPSSAREQVGVMQDLKASANDAVKEVENSGSGNNVSDWSGNVGDGWGDRGGGWDNVGDCWDDRGDFWDDDLDSMVLLYPD</sequence>
<name>A0A8H5GMC4_9AGAR</name>
<keyword evidence="3" id="KW-1185">Reference proteome</keyword>